<reference evidence="2" key="1">
    <citation type="journal article" date="2019" name="Int. J. Syst. Evol. Microbiol.">
        <title>The Global Catalogue of Microorganisms (GCM) 10K type strain sequencing project: providing services to taxonomists for standard genome sequencing and annotation.</title>
        <authorList>
            <consortium name="The Broad Institute Genomics Platform"/>
            <consortium name="The Broad Institute Genome Sequencing Center for Infectious Disease"/>
            <person name="Wu L."/>
            <person name="Ma J."/>
        </authorList>
    </citation>
    <scope>NUCLEOTIDE SEQUENCE [LARGE SCALE GENOMIC DNA]</scope>
    <source>
        <strain evidence="2">CCUG 54822</strain>
    </source>
</reference>
<evidence type="ECO:0008006" key="3">
    <source>
        <dbReference type="Google" id="ProtNLM"/>
    </source>
</evidence>
<evidence type="ECO:0000313" key="2">
    <source>
        <dbReference type="Proteomes" id="UP001597178"/>
    </source>
</evidence>
<comment type="caution">
    <text evidence="1">The sequence shown here is derived from an EMBL/GenBank/DDBJ whole genome shotgun (WGS) entry which is preliminary data.</text>
</comment>
<dbReference type="EMBL" id="JBHTNH010000029">
    <property type="protein sequence ID" value="MFD1363131.1"/>
    <property type="molecule type" value="Genomic_DNA"/>
</dbReference>
<keyword evidence="2" id="KW-1185">Reference proteome</keyword>
<name>A0ABW3ZXN7_9BACI</name>
<gene>
    <name evidence="1" type="ORF">ACFQ4A_15890</name>
</gene>
<accession>A0ABW3ZXN7</accession>
<evidence type="ECO:0000313" key="1">
    <source>
        <dbReference type="EMBL" id="MFD1363131.1"/>
    </source>
</evidence>
<sequence>MKKWMIWTGLTVIVLASAGAFFVFDASAKQSYLSNADEITKQWETEQVNQSSIEEFSQSVKDDDIISEIKMSPLEKGFNVQVITKQTLPNNEIIQLGQELLNLLFQNQEADFVSLSLYPEDNDQTFIQIRADQTTYLANENDFLAGIERMTIMNEGE</sequence>
<protein>
    <recommendedName>
        <fullName evidence="3">DUF4825 domain-containing protein</fullName>
    </recommendedName>
</protein>
<organism evidence="1 2">
    <name type="scientific">Lentibacillus salinarum</name>
    <dbReference type="NCBI Taxonomy" id="446820"/>
    <lineage>
        <taxon>Bacteria</taxon>
        <taxon>Bacillati</taxon>
        <taxon>Bacillota</taxon>
        <taxon>Bacilli</taxon>
        <taxon>Bacillales</taxon>
        <taxon>Bacillaceae</taxon>
        <taxon>Lentibacillus</taxon>
    </lineage>
</organism>
<dbReference type="Proteomes" id="UP001597178">
    <property type="component" value="Unassembled WGS sequence"/>
</dbReference>
<dbReference type="RefSeq" id="WP_382402348.1">
    <property type="nucleotide sequence ID" value="NZ_JBHTNH010000029.1"/>
</dbReference>
<proteinExistence type="predicted"/>